<sequence>MIRYQLRCGDGHGFDGWFPSSHAFDDQARRGLLSCPQCGATDVARALMAPAVRTGPAARPAPAGDQTPPAEPDAAMPAAMLAALQRLRQEIEQRCENVGDRFAEEALKIHRGETEDHGIYGNATEEEKERLADEGVDIISVPWVRRADS</sequence>
<dbReference type="AlphaFoldDB" id="A0A7W4J8I0"/>
<dbReference type="Pfam" id="PF06676">
    <property type="entry name" value="DUF1178"/>
    <property type="match status" value="1"/>
</dbReference>
<comment type="caution">
    <text evidence="2">The sequence shown here is derived from an EMBL/GenBank/DDBJ whole genome shotgun (WGS) entry which is preliminary data.</text>
</comment>
<organism evidence="2 3">
    <name type="scientific">Gluconacetobacter johannae</name>
    <dbReference type="NCBI Taxonomy" id="112140"/>
    <lineage>
        <taxon>Bacteria</taxon>
        <taxon>Pseudomonadati</taxon>
        <taxon>Pseudomonadota</taxon>
        <taxon>Alphaproteobacteria</taxon>
        <taxon>Acetobacterales</taxon>
        <taxon>Acetobacteraceae</taxon>
        <taxon>Gluconacetobacter</taxon>
    </lineage>
</organism>
<accession>A0A7W4J8I0</accession>
<reference evidence="2 3" key="1">
    <citation type="submission" date="2020-04" db="EMBL/GenBank/DDBJ databases">
        <title>Description of novel Gluconacetobacter.</title>
        <authorList>
            <person name="Sombolestani A."/>
        </authorList>
    </citation>
    <scope>NUCLEOTIDE SEQUENCE [LARGE SCALE GENOMIC DNA]</scope>
    <source>
        <strain evidence="2 3">LMG 21312</strain>
    </source>
</reference>
<dbReference type="InterPro" id="IPR009562">
    <property type="entry name" value="DUF1178"/>
</dbReference>
<feature type="compositionally biased region" description="Low complexity" evidence="1">
    <location>
        <begin position="54"/>
        <end position="64"/>
    </location>
</feature>
<name>A0A7W4J8I0_9PROT</name>
<dbReference type="EMBL" id="JABEQH010000013">
    <property type="protein sequence ID" value="MBB2176402.1"/>
    <property type="molecule type" value="Genomic_DNA"/>
</dbReference>
<evidence type="ECO:0000313" key="2">
    <source>
        <dbReference type="EMBL" id="MBB2176402.1"/>
    </source>
</evidence>
<evidence type="ECO:0000313" key="3">
    <source>
        <dbReference type="Proteomes" id="UP000561066"/>
    </source>
</evidence>
<dbReference type="RefSeq" id="WP_182943753.1">
    <property type="nucleotide sequence ID" value="NZ_JABEQH010000013.1"/>
</dbReference>
<proteinExistence type="predicted"/>
<feature type="region of interest" description="Disordered" evidence="1">
    <location>
        <begin position="54"/>
        <end position="74"/>
    </location>
</feature>
<gene>
    <name evidence="2" type="ORF">HLH21_10735</name>
</gene>
<protein>
    <submittedName>
        <fullName evidence="2">DUF1178 family protein</fullName>
    </submittedName>
</protein>
<dbReference type="Proteomes" id="UP000561066">
    <property type="component" value="Unassembled WGS sequence"/>
</dbReference>
<dbReference type="PIRSF" id="PIRSF032131">
    <property type="entry name" value="UCP032131"/>
    <property type="match status" value="1"/>
</dbReference>
<keyword evidence="3" id="KW-1185">Reference proteome</keyword>
<evidence type="ECO:0000256" key="1">
    <source>
        <dbReference type="SAM" id="MobiDB-lite"/>
    </source>
</evidence>